<dbReference type="EMBL" id="LXQA010143656">
    <property type="protein sequence ID" value="MCI24807.1"/>
    <property type="molecule type" value="Genomic_DNA"/>
</dbReference>
<evidence type="ECO:0000313" key="1">
    <source>
        <dbReference type="EMBL" id="MCI24807.1"/>
    </source>
</evidence>
<organism evidence="1 2">
    <name type="scientific">Trifolium medium</name>
    <dbReference type="NCBI Taxonomy" id="97028"/>
    <lineage>
        <taxon>Eukaryota</taxon>
        <taxon>Viridiplantae</taxon>
        <taxon>Streptophyta</taxon>
        <taxon>Embryophyta</taxon>
        <taxon>Tracheophyta</taxon>
        <taxon>Spermatophyta</taxon>
        <taxon>Magnoliopsida</taxon>
        <taxon>eudicotyledons</taxon>
        <taxon>Gunneridae</taxon>
        <taxon>Pentapetalae</taxon>
        <taxon>rosids</taxon>
        <taxon>fabids</taxon>
        <taxon>Fabales</taxon>
        <taxon>Fabaceae</taxon>
        <taxon>Papilionoideae</taxon>
        <taxon>50 kb inversion clade</taxon>
        <taxon>NPAAA clade</taxon>
        <taxon>Hologalegina</taxon>
        <taxon>IRL clade</taxon>
        <taxon>Trifolieae</taxon>
        <taxon>Trifolium</taxon>
    </lineage>
</organism>
<comment type="caution">
    <text evidence="1">The sequence shown here is derived from an EMBL/GenBank/DDBJ whole genome shotgun (WGS) entry which is preliminary data.</text>
</comment>
<evidence type="ECO:0000313" key="2">
    <source>
        <dbReference type="Proteomes" id="UP000265520"/>
    </source>
</evidence>
<feature type="non-terminal residue" evidence="1">
    <location>
        <position position="1"/>
    </location>
</feature>
<sequence>VSPRSAGSPAIRFLIGPSTIYIRVPGLTVMDARGVLRSLSSTIYIRTPSPTVLGVRGCVKKSDTGCEIA</sequence>
<dbReference type="Proteomes" id="UP000265520">
    <property type="component" value="Unassembled WGS sequence"/>
</dbReference>
<name>A0A392QLK1_9FABA</name>
<keyword evidence="2" id="KW-1185">Reference proteome</keyword>
<reference evidence="1 2" key="1">
    <citation type="journal article" date="2018" name="Front. Plant Sci.">
        <title>Red Clover (Trifolium pratense) and Zigzag Clover (T. medium) - A Picture of Genomic Similarities and Differences.</title>
        <authorList>
            <person name="Dluhosova J."/>
            <person name="Istvanek J."/>
            <person name="Nedelnik J."/>
            <person name="Repkova J."/>
        </authorList>
    </citation>
    <scope>NUCLEOTIDE SEQUENCE [LARGE SCALE GENOMIC DNA]</scope>
    <source>
        <strain evidence="2">cv. 10/8</strain>
        <tissue evidence="1">Leaf</tissue>
    </source>
</reference>
<protein>
    <submittedName>
        <fullName evidence="1">Uncharacterized protein</fullName>
    </submittedName>
</protein>
<dbReference type="AlphaFoldDB" id="A0A392QLK1"/>
<proteinExistence type="predicted"/>
<accession>A0A392QLK1</accession>